<comment type="caution">
    <text evidence="2">The sequence shown here is derived from an EMBL/GenBank/DDBJ whole genome shotgun (WGS) entry which is preliminary data.</text>
</comment>
<feature type="transmembrane region" description="Helical" evidence="1">
    <location>
        <begin position="59"/>
        <end position="86"/>
    </location>
</feature>
<name>A0ABV4AEG9_9GAMM</name>
<keyword evidence="3" id="KW-1185">Reference proteome</keyword>
<dbReference type="Proteomes" id="UP001562065">
    <property type="component" value="Unassembled WGS sequence"/>
</dbReference>
<keyword evidence="1" id="KW-0472">Membrane</keyword>
<dbReference type="Pfam" id="PF14079">
    <property type="entry name" value="DUF4260"/>
    <property type="match status" value="1"/>
</dbReference>
<dbReference type="InterPro" id="IPR025356">
    <property type="entry name" value="DUF4260"/>
</dbReference>
<evidence type="ECO:0000313" key="3">
    <source>
        <dbReference type="Proteomes" id="UP001562065"/>
    </source>
</evidence>
<keyword evidence="1" id="KW-1133">Transmembrane helix</keyword>
<proteinExistence type="predicted"/>
<sequence>MKRILQLEGLAVLWVSLLAYSRWGAGWGGFVLGFLALDAPLLLYLLGPRIGAWGYNLSHSYVGALLCLALGAGGGPPLLLAVGLIWTARIGFDRALGWGLKSARGVAFTHLGVLGSRR</sequence>
<accession>A0ABV4AEG9</accession>
<gene>
    <name evidence="2" type="ORF">AB5I84_02660</name>
</gene>
<dbReference type="EMBL" id="JBGCUO010000001">
    <property type="protein sequence ID" value="MEY1661045.1"/>
    <property type="molecule type" value="Genomic_DNA"/>
</dbReference>
<dbReference type="RefSeq" id="WP_369454283.1">
    <property type="nucleotide sequence ID" value="NZ_JBGCUO010000001.1"/>
</dbReference>
<keyword evidence="1" id="KW-0812">Transmembrane</keyword>
<reference evidence="2 3" key="1">
    <citation type="submission" date="2024-07" db="EMBL/GenBank/DDBJ databases">
        <authorList>
            <person name="Ren Q."/>
        </authorList>
    </citation>
    <scope>NUCLEOTIDE SEQUENCE [LARGE SCALE GENOMIC DNA]</scope>
    <source>
        <strain evidence="2 3">REN37</strain>
    </source>
</reference>
<evidence type="ECO:0000313" key="2">
    <source>
        <dbReference type="EMBL" id="MEY1661045.1"/>
    </source>
</evidence>
<organism evidence="2 3">
    <name type="scientific">Isoalcanivorax beigongshangi</name>
    <dbReference type="NCBI Taxonomy" id="3238810"/>
    <lineage>
        <taxon>Bacteria</taxon>
        <taxon>Pseudomonadati</taxon>
        <taxon>Pseudomonadota</taxon>
        <taxon>Gammaproteobacteria</taxon>
        <taxon>Oceanospirillales</taxon>
        <taxon>Alcanivoracaceae</taxon>
        <taxon>Isoalcanivorax</taxon>
    </lineage>
</organism>
<evidence type="ECO:0000256" key="1">
    <source>
        <dbReference type="SAM" id="Phobius"/>
    </source>
</evidence>
<protein>
    <submittedName>
        <fullName evidence="2">DUF4260 family protein</fullName>
    </submittedName>
</protein>
<feature type="transmembrane region" description="Helical" evidence="1">
    <location>
        <begin position="29"/>
        <end position="47"/>
    </location>
</feature>